<keyword evidence="4 11" id="KW-0347">Helicase</keyword>
<dbReference type="InterPro" id="IPR001650">
    <property type="entry name" value="Helicase_C-like"/>
</dbReference>
<keyword evidence="3" id="KW-0378">Hydrolase</keyword>
<protein>
    <recommendedName>
        <fullName evidence="8">Probable DNA 3'-5' helicase RecG</fullName>
    </recommendedName>
</protein>
<feature type="domain" description="Helicase C-terminal" evidence="10">
    <location>
        <begin position="465"/>
        <end position="626"/>
    </location>
</feature>
<dbReference type="Pfam" id="PF17191">
    <property type="entry name" value="RecG_wedge"/>
    <property type="match status" value="1"/>
</dbReference>
<keyword evidence="1" id="KW-0547">Nucleotide-binding</keyword>
<evidence type="ECO:0000256" key="4">
    <source>
        <dbReference type="ARBA" id="ARBA00022806"/>
    </source>
</evidence>
<evidence type="ECO:0000256" key="6">
    <source>
        <dbReference type="ARBA" id="ARBA00023125"/>
    </source>
</evidence>
<keyword evidence="5" id="KW-0067">ATP-binding</keyword>
<dbReference type="PROSITE" id="PS51194">
    <property type="entry name" value="HELICASE_CTER"/>
    <property type="match status" value="1"/>
</dbReference>
<dbReference type="GO" id="GO:0003678">
    <property type="term" value="F:DNA helicase activity"/>
    <property type="evidence" value="ECO:0007669"/>
    <property type="project" value="TreeGrafter"/>
</dbReference>
<dbReference type="GO" id="GO:0006281">
    <property type="term" value="P:DNA repair"/>
    <property type="evidence" value="ECO:0007669"/>
    <property type="project" value="UniProtKB-KW"/>
</dbReference>
<dbReference type="GO" id="GO:0003677">
    <property type="term" value="F:DNA binding"/>
    <property type="evidence" value="ECO:0007669"/>
    <property type="project" value="UniProtKB-KW"/>
</dbReference>
<dbReference type="Gene3D" id="3.40.50.300">
    <property type="entry name" value="P-loop containing nucleotide triphosphate hydrolases"/>
    <property type="match status" value="2"/>
</dbReference>
<name>A0A2M7XDG7_9BACT</name>
<dbReference type="Pfam" id="PF19833">
    <property type="entry name" value="RecG_dom3_C"/>
    <property type="match status" value="1"/>
</dbReference>
<sequence length="692" mass="77536">MMSSLEKEVKNIKGIGAVKARELAKIGVSTVREVLFDFPFRHDDLSNKQPIEDIKVGEKVTIRGTISVIQNRRSKSNRRIMVTEAIVEDGTGSIKAVWFHQGFLTKSLKAGTLVSLSGKTDDKYGLSLVNPVYEIVGSAKVTKHTGCIVPIYKLIGSLTQKVRRAVAEEAVKYLDELTEWLPEKIIQAEGLISEQDAIRTMHFPNSKKDLEKAEIRLKFDEFLLHQILHGKVRRELKKQTSPRISFNEEIVKETLASLPFELTGAQKKAIWAIIKDMDRDEPMNRLLEGDVGTGKTIVAATVARNAASQGWQTAILAPTEILADQHAMTLQKMFGDVMNIAVFTRTKRRFGNTEVTKEQMLEALRNGKIDLVVGTHALLSETVLFNRLGLIVVDEQHRFGVKQRKALKDREGDNDGIPHLLSMTATPIPRSLALVLYGDLDRSLLDEYPAFRKPINTVLVEGELQLEHAYEKMREEMDRGRQVFVVAPLIEESDALGAKSVHEIYDHFEQGPFIAYRIGMLHGKLKPAEKDEVMAKFVAGELDIVISTTVVEVGVDVPNATVMFIEGAERFGLAQLHQLRGRVGRGENESICFLHPTSDTSELAHARLNAVVRSQNGFELADKDLELRGPGNIFGTDQSGFEAFKIGTFADIDLISLAKDYAKDILDEDEDLNIWPELKDRVLTYYDEVHFE</sequence>
<dbReference type="PANTHER" id="PTHR47964:SF1">
    <property type="entry name" value="ATP-DEPENDENT DNA HELICASE HOMOLOG RECG, CHLOROPLASTIC"/>
    <property type="match status" value="1"/>
</dbReference>
<dbReference type="SMART" id="SM00487">
    <property type="entry name" value="DEXDc"/>
    <property type="match status" value="1"/>
</dbReference>
<dbReference type="Pfam" id="PF00271">
    <property type="entry name" value="Helicase_C"/>
    <property type="match status" value="1"/>
</dbReference>
<dbReference type="EMBL" id="PFWT01000022">
    <property type="protein sequence ID" value="PJA45929.1"/>
    <property type="molecule type" value="Genomic_DNA"/>
</dbReference>
<organism evidence="11 12">
    <name type="scientific">Candidatus Uhrbacteria bacterium CG_4_9_14_3_um_filter_41_35</name>
    <dbReference type="NCBI Taxonomy" id="1975034"/>
    <lineage>
        <taxon>Bacteria</taxon>
        <taxon>Candidatus Uhriibacteriota</taxon>
    </lineage>
</organism>
<dbReference type="Proteomes" id="UP000231263">
    <property type="component" value="Unassembled WGS sequence"/>
</dbReference>
<dbReference type="InterPro" id="IPR033454">
    <property type="entry name" value="RecG_wedge"/>
</dbReference>
<keyword evidence="2" id="KW-0227">DNA damage</keyword>
<evidence type="ECO:0000256" key="1">
    <source>
        <dbReference type="ARBA" id="ARBA00022741"/>
    </source>
</evidence>
<feature type="domain" description="Helicase ATP-binding" evidence="9">
    <location>
        <begin position="276"/>
        <end position="445"/>
    </location>
</feature>
<evidence type="ECO:0000256" key="2">
    <source>
        <dbReference type="ARBA" id="ARBA00022763"/>
    </source>
</evidence>
<keyword evidence="7" id="KW-0234">DNA repair</keyword>
<evidence type="ECO:0000256" key="7">
    <source>
        <dbReference type="ARBA" id="ARBA00023204"/>
    </source>
</evidence>
<evidence type="ECO:0000256" key="5">
    <source>
        <dbReference type="ARBA" id="ARBA00022840"/>
    </source>
</evidence>
<dbReference type="PANTHER" id="PTHR47964">
    <property type="entry name" value="ATP-DEPENDENT DNA HELICASE HOMOLOG RECG, CHLOROPLASTIC"/>
    <property type="match status" value="1"/>
</dbReference>
<dbReference type="NCBIfam" id="NF008165">
    <property type="entry name" value="PRK10917.1-3"/>
    <property type="match status" value="1"/>
</dbReference>
<dbReference type="CDD" id="cd04488">
    <property type="entry name" value="RecG_wedge_OBF"/>
    <property type="match status" value="1"/>
</dbReference>
<evidence type="ECO:0000256" key="8">
    <source>
        <dbReference type="ARBA" id="ARBA00049819"/>
    </source>
</evidence>
<comment type="caution">
    <text evidence="11">The sequence shown here is derived from an EMBL/GenBank/DDBJ whole genome shotgun (WGS) entry which is preliminary data.</text>
</comment>
<dbReference type="PROSITE" id="PS51192">
    <property type="entry name" value="HELICASE_ATP_BIND_1"/>
    <property type="match status" value="1"/>
</dbReference>
<dbReference type="InterPro" id="IPR012340">
    <property type="entry name" value="NA-bd_OB-fold"/>
</dbReference>
<reference evidence="12" key="1">
    <citation type="submission" date="2017-09" db="EMBL/GenBank/DDBJ databases">
        <title>Depth-based differentiation of microbial function through sediment-hosted aquifers and enrichment of novel symbionts in the deep terrestrial subsurface.</title>
        <authorList>
            <person name="Probst A.J."/>
            <person name="Ladd B."/>
            <person name="Jarett J.K."/>
            <person name="Geller-Mcgrath D.E."/>
            <person name="Sieber C.M.K."/>
            <person name="Emerson J.B."/>
            <person name="Anantharaman K."/>
            <person name="Thomas B.C."/>
            <person name="Malmstrom R."/>
            <person name="Stieglmeier M."/>
            <person name="Klingl A."/>
            <person name="Woyke T."/>
            <person name="Ryan C.M."/>
            <person name="Banfield J.F."/>
        </authorList>
    </citation>
    <scope>NUCLEOTIDE SEQUENCE [LARGE SCALE GENOMIC DNA]</scope>
</reference>
<dbReference type="Gene3D" id="2.40.50.140">
    <property type="entry name" value="Nucleic acid-binding proteins"/>
    <property type="match status" value="1"/>
</dbReference>
<dbReference type="GO" id="GO:0016787">
    <property type="term" value="F:hydrolase activity"/>
    <property type="evidence" value="ECO:0007669"/>
    <property type="project" value="UniProtKB-KW"/>
</dbReference>
<dbReference type="AlphaFoldDB" id="A0A2M7XDG7"/>
<proteinExistence type="predicted"/>
<dbReference type="Pfam" id="PF00270">
    <property type="entry name" value="DEAD"/>
    <property type="match status" value="1"/>
</dbReference>
<dbReference type="NCBIfam" id="NF008168">
    <property type="entry name" value="PRK10917.2-2"/>
    <property type="match status" value="1"/>
</dbReference>
<evidence type="ECO:0000259" key="10">
    <source>
        <dbReference type="PROSITE" id="PS51194"/>
    </source>
</evidence>
<dbReference type="GO" id="GO:0005524">
    <property type="term" value="F:ATP binding"/>
    <property type="evidence" value="ECO:0007669"/>
    <property type="project" value="UniProtKB-KW"/>
</dbReference>
<dbReference type="InterPro" id="IPR011545">
    <property type="entry name" value="DEAD/DEAH_box_helicase_dom"/>
</dbReference>
<evidence type="ECO:0000313" key="11">
    <source>
        <dbReference type="EMBL" id="PJA45929.1"/>
    </source>
</evidence>
<dbReference type="InterPro" id="IPR045562">
    <property type="entry name" value="RecG_dom3_C"/>
</dbReference>
<dbReference type="InterPro" id="IPR027417">
    <property type="entry name" value="P-loop_NTPase"/>
</dbReference>
<dbReference type="SUPFAM" id="SSF52540">
    <property type="entry name" value="P-loop containing nucleoside triphosphate hydrolases"/>
    <property type="match status" value="2"/>
</dbReference>
<dbReference type="SUPFAM" id="SSF50249">
    <property type="entry name" value="Nucleic acid-binding proteins"/>
    <property type="match status" value="1"/>
</dbReference>
<keyword evidence="6" id="KW-0238">DNA-binding</keyword>
<evidence type="ECO:0000259" key="9">
    <source>
        <dbReference type="PROSITE" id="PS51192"/>
    </source>
</evidence>
<dbReference type="InterPro" id="IPR014001">
    <property type="entry name" value="Helicase_ATP-bd"/>
</dbReference>
<dbReference type="SMART" id="SM00490">
    <property type="entry name" value="HELICc"/>
    <property type="match status" value="1"/>
</dbReference>
<evidence type="ECO:0000256" key="3">
    <source>
        <dbReference type="ARBA" id="ARBA00022801"/>
    </source>
</evidence>
<dbReference type="InterPro" id="IPR047112">
    <property type="entry name" value="RecG/Mfd"/>
</dbReference>
<gene>
    <name evidence="11" type="ORF">CO173_04145</name>
</gene>
<evidence type="ECO:0000313" key="12">
    <source>
        <dbReference type="Proteomes" id="UP000231263"/>
    </source>
</evidence>
<accession>A0A2M7XDG7</accession>